<gene>
    <name evidence="2" type="ORF">A2799_01310</name>
</gene>
<comment type="caution">
    <text evidence="2">The sequence shown here is derived from an EMBL/GenBank/DDBJ whole genome shotgun (WGS) entry which is preliminary data.</text>
</comment>
<proteinExistence type="predicted"/>
<feature type="transmembrane region" description="Helical" evidence="1">
    <location>
        <begin position="6"/>
        <end position="22"/>
    </location>
</feature>
<reference evidence="2 3" key="1">
    <citation type="journal article" date="2016" name="Nat. Commun.">
        <title>Thousands of microbial genomes shed light on interconnected biogeochemical processes in an aquifer system.</title>
        <authorList>
            <person name="Anantharaman K."/>
            <person name="Brown C.T."/>
            <person name="Hug L.A."/>
            <person name="Sharon I."/>
            <person name="Castelle C.J."/>
            <person name="Probst A.J."/>
            <person name="Thomas B.C."/>
            <person name="Singh A."/>
            <person name="Wilkins M.J."/>
            <person name="Karaoz U."/>
            <person name="Brodie E.L."/>
            <person name="Williams K.H."/>
            <person name="Hubbard S.S."/>
            <person name="Banfield J.F."/>
        </authorList>
    </citation>
    <scope>NUCLEOTIDE SEQUENCE [LARGE SCALE GENOMIC DNA]</scope>
</reference>
<sequence>MNSRILNAIIIVSLVGIVGISLHDRFFPKKEVVVQAPTITQAPVVVESAKSSQDTSTAPCQSDYFNFKKGSAWKYKLLVGDVTTSTITATTSSSVTITTVFPKKEPVETVLTCRKTGVYGLPLALLPESPLQSILSTISGSVLLISTNDTLKVNSSWESPIDINLKIPFISTDGVKVVSTVEKQVGDTLTISSKLILGSIPEGLSPIKNGKVIEYQLQKNVGIKSLKFLVGESASATGSGQLNLVSFTPAR</sequence>
<accession>A0A1F7GL61</accession>
<evidence type="ECO:0000313" key="2">
    <source>
        <dbReference type="EMBL" id="OGK19651.1"/>
    </source>
</evidence>
<evidence type="ECO:0000313" key="3">
    <source>
        <dbReference type="Proteomes" id="UP000176850"/>
    </source>
</evidence>
<dbReference type="Proteomes" id="UP000176850">
    <property type="component" value="Unassembled WGS sequence"/>
</dbReference>
<organism evidence="2 3">
    <name type="scientific">Candidatus Roizmanbacteria bacterium RIFCSPHIGHO2_01_FULL_39_24</name>
    <dbReference type="NCBI Taxonomy" id="1802032"/>
    <lineage>
        <taxon>Bacteria</taxon>
        <taxon>Candidatus Roizmaniibacteriota</taxon>
    </lineage>
</organism>
<keyword evidence="1" id="KW-0812">Transmembrane</keyword>
<dbReference type="AlphaFoldDB" id="A0A1F7GL61"/>
<keyword evidence="1" id="KW-0472">Membrane</keyword>
<name>A0A1F7GL61_9BACT</name>
<protein>
    <submittedName>
        <fullName evidence="2">Uncharacterized protein</fullName>
    </submittedName>
</protein>
<dbReference type="EMBL" id="MFZH01000007">
    <property type="protein sequence ID" value="OGK19651.1"/>
    <property type="molecule type" value="Genomic_DNA"/>
</dbReference>
<keyword evidence="1" id="KW-1133">Transmembrane helix</keyword>
<evidence type="ECO:0000256" key="1">
    <source>
        <dbReference type="SAM" id="Phobius"/>
    </source>
</evidence>